<feature type="region of interest" description="Disordered" evidence="1">
    <location>
        <begin position="420"/>
        <end position="448"/>
    </location>
</feature>
<dbReference type="Proteomes" id="UP000782610">
    <property type="component" value="Unassembled WGS sequence"/>
</dbReference>
<comment type="caution">
    <text evidence="2">The sequence shown here is derived from an EMBL/GenBank/DDBJ whole genome shotgun (WGS) entry which is preliminary data.</text>
</comment>
<proteinExistence type="predicted"/>
<name>A0A933L4U4_9HYPH</name>
<dbReference type="AlphaFoldDB" id="A0A933L4U4"/>
<reference evidence="2" key="1">
    <citation type="submission" date="2020-07" db="EMBL/GenBank/DDBJ databases">
        <title>Huge and variable diversity of episymbiotic CPR bacteria and DPANN archaea in groundwater ecosystems.</title>
        <authorList>
            <person name="He C.Y."/>
            <person name="Keren R."/>
            <person name="Whittaker M."/>
            <person name="Farag I.F."/>
            <person name="Doudna J."/>
            <person name="Cate J.H.D."/>
            <person name="Banfield J.F."/>
        </authorList>
    </citation>
    <scope>NUCLEOTIDE SEQUENCE</scope>
    <source>
        <strain evidence="2">NC_groundwater_1586_Pr3_B-0.1um_66_15</strain>
    </source>
</reference>
<organism evidence="2 3">
    <name type="scientific">Devosia nanyangense</name>
    <dbReference type="NCBI Taxonomy" id="1228055"/>
    <lineage>
        <taxon>Bacteria</taxon>
        <taxon>Pseudomonadati</taxon>
        <taxon>Pseudomonadota</taxon>
        <taxon>Alphaproteobacteria</taxon>
        <taxon>Hyphomicrobiales</taxon>
        <taxon>Devosiaceae</taxon>
        <taxon>Devosia</taxon>
    </lineage>
</organism>
<gene>
    <name evidence="2" type="ORF">HY834_11470</name>
</gene>
<protein>
    <submittedName>
        <fullName evidence="2">Uncharacterized protein</fullName>
    </submittedName>
</protein>
<evidence type="ECO:0000313" key="2">
    <source>
        <dbReference type="EMBL" id="MBI4922360.1"/>
    </source>
</evidence>
<accession>A0A933L4U4</accession>
<evidence type="ECO:0000313" key="3">
    <source>
        <dbReference type="Proteomes" id="UP000782610"/>
    </source>
</evidence>
<evidence type="ECO:0000256" key="1">
    <source>
        <dbReference type="SAM" id="MobiDB-lite"/>
    </source>
</evidence>
<sequence>MAQILPFPVSQESSPLALFVLIGSAHKKLADLYAAGRLRAQRVVVDASRVGFQQEFLKTLRDDGIEVVLDTELAELSSPRKFSGHARHSPWVKPDWQRPFEAADFNEKGIRRLADKIAEFAVRNELAAVLSPTHFLGDRTNPGWFEIDRAMCLALRASLDRLGGSAITIDYPVILSNAELKDVAVRGAVSTALADLPIENIWIRTSGMDVGGGPLKTIRFLSSLERFHNVGRPIVADYLGGLTSLAALAFGTVSGVAHGVAEKERFDASDWHLPPEPRNDDEGFGPVIRVEVPDLGKAPTKNELELLAGAPGGRRICSCPDRQCCPHGLEDMLRDPRSHAAFRATAAVAALENIPPSRREGYFLEKPLASTVRTARAVAKLRPTEEDAARLGLDGKNLIERYIAHSHHMDSLASALENYHERRSSDMPRAKIITSRQPAAKNPKEAKK</sequence>
<dbReference type="EMBL" id="JACRAF010000031">
    <property type="protein sequence ID" value="MBI4922360.1"/>
    <property type="molecule type" value="Genomic_DNA"/>
</dbReference>
<feature type="compositionally biased region" description="Basic and acidic residues" evidence="1">
    <location>
        <begin position="420"/>
        <end position="429"/>
    </location>
</feature>